<feature type="domain" description="F5/8 type C" evidence="2">
    <location>
        <begin position="753"/>
        <end position="899"/>
    </location>
</feature>
<dbReference type="InterPro" id="IPR024749">
    <property type="entry name" value="Collagen-bd_put"/>
</dbReference>
<dbReference type="AlphaFoldDB" id="A0A7W9MXZ7"/>
<evidence type="ECO:0000313" key="3">
    <source>
        <dbReference type="EMBL" id="MBB5840646.1"/>
    </source>
</evidence>
<dbReference type="GO" id="GO:0005975">
    <property type="term" value="P:carbohydrate metabolic process"/>
    <property type="evidence" value="ECO:0007669"/>
    <property type="project" value="UniProtKB-ARBA"/>
</dbReference>
<feature type="region of interest" description="Disordered" evidence="1">
    <location>
        <begin position="555"/>
        <end position="577"/>
    </location>
</feature>
<dbReference type="SUPFAM" id="SSF49785">
    <property type="entry name" value="Galactose-binding domain-like"/>
    <property type="match status" value="2"/>
</dbReference>
<dbReference type="InterPro" id="IPR025277">
    <property type="entry name" value="Apiosidase-like_cat_dom"/>
</dbReference>
<dbReference type="EMBL" id="JACHMY010000001">
    <property type="protein sequence ID" value="MBB5840646.1"/>
    <property type="molecule type" value="Genomic_DNA"/>
</dbReference>
<gene>
    <name evidence="3" type="ORF">HDA39_007380</name>
</gene>
<comment type="caution">
    <text evidence="3">The sequence shown here is derived from an EMBL/GenBank/DDBJ whole genome shotgun (WGS) entry which is preliminary data.</text>
</comment>
<dbReference type="Pfam" id="PF13290">
    <property type="entry name" value="CHB_HEX_C_1"/>
    <property type="match status" value="1"/>
</dbReference>
<dbReference type="Pfam" id="PF13204">
    <property type="entry name" value="Apiosidase"/>
    <property type="match status" value="1"/>
</dbReference>
<dbReference type="PANTHER" id="PTHR37836">
    <property type="entry name" value="LMO1036 PROTEIN"/>
    <property type="match status" value="1"/>
</dbReference>
<dbReference type="InterPro" id="IPR059177">
    <property type="entry name" value="GH29D-like_dom"/>
</dbReference>
<dbReference type="InterPro" id="IPR032260">
    <property type="entry name" value="DUF5060"/>
</dbReference>
<dbReference type="RefSeq" id="WP_184803149.1">
    <property type="nucleotide sequence ID" value="NZ_JACHMY010000001.1"/>
</dbReference>
<evidence type="ECO:0000256" key="1">
    <source>
        <dbReference type="SAM" id="MobiDB-lite"/>
    </source>
</evidence>
<evidence type="ECO:0000259" key="2">
    <source>
        <dbReference type="PROSITE" id="PS50022"/>
    </source>
</evidence>
<sequence length="899" mass="97609">MTLSLGAFALVPGAEAGPRPPSYTVETWRSVEIALTSTATYGNPFADVQVTASFRGPRGQVITRPAFWDGGTTWKVRFAPPAVGSWTMRTSATNTTDAGLNGVSATVRAVPYQGNLSVYQHGFLRPSADGHYLQHADGTPFFYLGDTHWILPHERFDTSNAPGVASQFKYVVDKRVDQGFTVFQSEPIWQPHGGSHDRPDEEPAADLTDGLSGDDLAGFARMDQKFGYIADAGLVHANAMVSWVAQPHDNPAVMTPEYMASVARYWNARYGAYPVIWTVAQEIDNDFYGVYPGDAMAPWAAAIQALDAADAYDQPLLPHQENVEQTAVENSRFAAEPWHDGFAAQLQYTDGWNVGLAADYWAAGKPSLAYETPYEDFWTDGRHALSALYKAYLLGFRGYGYGVAGLWNDVYSAPGEPLDAGTDYELPARYQWWYTGANRQTADQLTHGVRFFRDLDWWKLVPRFGDAAWSDFGAGGDNLLASDGDKSYVALFTSQGTATGTLRKLDPDRYYTGEWFNPRTGRRTPIGSRLEAPGGNLTVPARPTAEDWVLSIERGGPIGNRPRQPVADPPGGSYQGAQPVRLTTSTARAEIHYTTDGSTPTSSSATGPLQIADPMDVQLRAVATRSGQTSTAMAVTFRQQLQDQAAASTLTASSGTAENIADRNRTTSWRPHGGDAWVEAAFGAVTSLDKLIVTGSGRASAYRVDYWDGQAWLTAATGSGRIGPIGQGTVLTFPRISTTKVRFAVVPDRRDPVAITELGVYRQPRTDAPDLTAGGTYSASSTWDDQQVAANAFDHDPGTNWQACNGCWAGQWLAVDFPGSTTFNTVTVSEYGNRTTAYRIEYWDGTAWRTAYTGSGGFGQQGETTTVTFPDVTGTKARLLYLTGTGSAPIVYDLAIYQQ</sequence>
<feature type="region of interest" description="Disordered" evidence="1">
    <location>
        <begin position="522"/>
        <end position="541"/>
    </location>
</feature>
<feature type="region of interest" description="Disordered" evidence="1">
    <location>
        <begin position="187"/>
        <end position="209"/>
    </location>
</feature>
<dbReference type="PROSITE" id="PS50022">
    <property type="entry name" value="FA58C_3"/>
    <property type="match status" value="1"/>
</dbReference>
<dbReference type="Pfam" id="PF16586">
    <property type="entry name" value="DUF5060"/>
    <property type="match status" value="1"/>
</dbReference>
<protein>
    <recommendedName>
        <fullName evidence="2">F5/8 type C domain-containing protein</fullName>
    </recommendedName>
</protein>
<dbReference type="Gene3D" id="2.60.40.10">
    <property type="entry name" value="Immunoglobulins"/>
    <property type="match status" value="1"/>
</dbReference>
<organism evidence="3 4">
    <name type="scientific">Kribbella italica</name>
    <dbReference type="NCBI Taxonomy" id="1540520"/>
    <lineage>
        <taxon>Bacteria</taxon>
        <taxon>Bacillati</taxon>
        <taxon>Actinomycetota</taxon>
        <taxon>Actinomycetes</taxon>
        <taxon>Propionibacteriales</taxon>
        <taxon>Kribbellaceae</taxon>
        <taxon>Kribbella</taxon>
    </lineage>
</organism>
<feature type="region of interest" description="Disordered" evidence="1">
    <location>
        <begin position="649"/>
        <end position="672"/>
    </location>
</feature>
<dbReference type="Proteomes" id="UP000549971">
    <property type="component" value="Unassembled WGS sequence"/>
</dbReference>
<dbReference type="Pfam" id="PF12904">
    <property type="entry name" value="Collagen_bind_2"/>
    <property type="match status" value="1"/>
</dbReference>
<dbReference type="Gene3D" id="2.60.120.260">
    <property type="entry name" value="Galactose-binding domain-like"/>
    <property type="match status" value="2"/>
</dbReference>
<dbReference type="PANTHER" id="PTHR37836:SF2">
    <property type="entry name" value="DUF4038 DOMAIN-CONTAINING PROTEIN"/>
    <property type="match status" value="1"/>
</dbReference>
<dbReference type="Pfam" id="PF00754">
    <property type="entry name" value="F5_F8_type_C"/>
    <property type="match status" value="2"/>
</dbReference>
<keyword evidence="4" id="KW-1185">Reference proteome</keyword>
<name>A0A7W9MXZ7_9ACTN</name>
<dbReference type="InterPro" id="IPR013783">
    <property type="entry name" value="Ig-like_fold"/>
</dbReference>
<dbReference type="InterPro" id="IPR008979">
    <property type="entry name" value="Galactose-bd-like_sf"/>
</dbReference>
<accession>A0A7W9MXZ7</accession>
<proteinExistence type="predicted"/>
<reference evidence="3 4" key="1">
    <citation type="submission" date="2020-08" db="EMBL/GenBank/DDBJ databases">
        <title>Sequencing the genomes of 1000 actinobacteria strains.</title>
        <authorList>
            <person name="Klenk H.-P."/>
        </authorList>
    </citation>
    <scope>NUCLEOTIDE SEQUENCE [LARGE SCALE GENOMIC DNA]</scope>
    <source>
        <strain evidence="3 4">DSM 28967</strain>
    </source>
</reference>
<dbReference type="InterPro" id="IPR000421">
    <property type="entry name" value="FA58C"/>
</dbReference>
<dbReference type="Gene3D" id="3.20.20.80">
    <property type="entry name" value="Glycosidases"/>
    <property type="match status" value="1"/>
</dbReference>
<evidence type="ECO:0000313" key="4">
    <source>
        <dbReference type="Proteomes" id="UP000549971"/>
    </source>
</evidence>